<gene>
    <name evidence="1" type="ORF">ACFSUF_25010</name>
</gene>
<dbReference type="SUPFAM" id="SSF56059">
    <property type="entry name" value="Glutathione synthetase ATP-binding domain-like"/>
    <property type="match status" value="1"/>
</dbReference>
<comment type="caution">
    <text evidence="1">The sequence shown here is derived from an EMBL/GenBank/DDBJ whole genome shotgun (WGS) entry which is preliminary data.</text>
</comment>
<proteinExistence type="predicted"/>
<dbReference type="EMBL" id="JBHUME010000020">
    <property type="protein sequence ID" value="MFD2615672.1"/>
    <property type="molecule type" value="Genomic_DNA"/>
</dbReference>
<accession>A0ABW5PN21</accession>
<name>A0ABW5PN21_9BACL</name>
<dbReference type="Pfam" id="PF14398">
    <property type="entry name" value="ATPgrasp_YheCD"/>
    <property type="match status" value="1"/>
</dbReference>
<protein>
    <submittedName>
        <fullName evidence="1">YheC/YheD family protein</fullName>
    </submittedName>
</protein>
<keyword evidence="2" id="KW-1185">Reference proteome</keyword>
<dbReference type="RefSeq" id="WP_377607778.1">
    <property type="nucleotide sequence ID" value="NZ_JBHUME010000020.1"/>
</dbReference>
<sequence length="255" mass="29043">MKLKSGIQRVHSKWGKTLLLLKSDRLKPYVPDTRKLSKSTLAAMLDTYQMVYVKPDHGTYGKGVMRVEKNGYGGGAPYAYQSGETRRYFYTIDALYSSIAAHKAKRIYLAQKGIHLLTYKNRRFDIRVMVQMSPSGSWEPTGFIGRVAAPRKIVTNYHSGGTPMALETLLSAYLPGAEIVRFKQKLGKLGVATARQFQKKYPRVKEIGLDIALDRQLHPWILEVNTKPDPYIFRKLKNKAVFRKVYRYSKAYGGV</sequence>
<dbReference type="Gene3D" id="3.30.470.20">
    <property type="entry name" value="ATP-grasp fold, B domain"/>
    <property type="match status" value="1"/>
</dbReference>
<dbReference type="Proteomes" id="UP001597541">
    <property type="component" value="Unassembled WGS sequence"/>
</dbReference>
<evidence type="ECO:0000313" key="1">
    <source>
        <dbReference type="EMBL" id="MFD2615672.1"/>
    </source>
</evidence>
<organism evidence="1 2">
    <name type="scientific">Paenibacillus gansuensis</name>
    <dbReference type="NCBI Taxonomy" id="306542"/>
    <lineage>
        <taxon>Bacteria</taxon>
        <taxon>Bacillati</taxon>
        <taxon>Bacillota</taxon>
        <taxon>Bacilli</taxon>
        <taxon>Bacillales</taxon>
        <taxon>Paenibacillaceae</taxon>
        <taxon>Paenibacillus</taxon>
    </lineage>
</organism>
<evidence type="ECO:0000313" key="2">
    <source>
        <dbReference type="Proteomes" id="UP001597541"/>
    </source>
</evidence>
<reference evidence="2" key="1">
    <citation type="journal article" date="2019" name="Int. J. Syst. Evol. Microbiol.">
        <title>The Global Catalogue of Microorganisms (GCM) 10K type strain sequencing project: providing services to taxonomists for standard genome sequencing and annotation.</title>
        <authorList>
            <consortium name="The Broad Institute Genomics Platform"/>
            <consortium name="The Broad Institute Genome Sequencing Center for Infectious Disease"/>
            <person name="Wu L."/>
            <person name="Ma J."/>
        </authorList>
    </citation>
    <scope>NUCLEOTIDE SEQUENCE [LARGE SCALE GENOMIC DNA]</scope>
    <source>
        <strain evidence="2">KCTC 3950</strain>
    </source>
</reference>
<dbReference type="InterPro" id="IPR026838">
    <property type="entry name" value="YheC/D"/>
</dbReference>